<dbReference type="EMBL" id="UINC01001080">
    <property type="protein sequence ID" value="SUZ70071.1"/>
    <property type="molecule type" value="Genomic_DNA"/>
</dbReference>
<reference evidence="1" key="1">
    <citation type="submission" date="2018-05" db="EMBL/GenBank/DDBJ databases">
        <authorList>
            <person name="Lanie J.A."/>
            <person name="Ng W.-L."/>
            <person name="Kazmierczak K.M."/>
            <person name="Andrzejewski T.M."/>
            <person name="Davidsen T.M."/>
            <person name="Wayne K.J."/>
            <person name="Tettelin H."/>
            <person name="Glass J.I."/>
            <person name="Rusch D."/>
            <person name="Podicherti R."/>
            <person name="Tsui H.-C.T."/>
            <person name="Winkler M.E."/>
        </authorList>
    </citation>
    <scope>NUCLEOTIDE SEQUENCE</scope>
</reference>
<sequence length="97" mass="11088">MSSEDKEYGFLIFPGANDAYFNGSGSRYPQAAEGVWMEVLEYLLHHRQVRVHSLDHRSTDGAVDARGDSATHQDVHSARLIYVSFIRIIYQPPLYFI</sequence>
<proteinExistence type="predicted"/>
<accession>A0A381PSQ2</accession>
<organism evidence="1">
    <name type="scientific">marine metagenome</name>
    <dbReference type="NCBI Taxonomy" id="408172"/>
    <lineage>
        <taxon>unclassified sequences</taxon>
        <taxon>metagenomes</taxon>
        <taxon>ecological metagenomes</taxon>
    </lineage>
</organism>
<evidence type="ECO:0000313" key="1">
    <source>
        <dbReference type="EMBL" id="SUZ70071.1"/>
    </source>
</evidence>
<name>A0A381PSQ2_9ZZZZ</name>
<dbReference type="AlphaFoldDB" id="A0A381PSQ2"/>
<gene>
    <name evidence="1" type="ORF">METZ01_LOCUS22925</name>
</gene>
<protein>
    <submittedName>
        <fullName evidence="1">Uncharacterized protein</fullName>
    </submittedName>
</protein>